<dbReference type="Proteomes" id="UP000230886">
    <property type="component" value="Unassembled WGS sequence"/>
</dbReference>
<dbReference type="InterPro" id="IPR030678">
    <property type="entry name" value="Peptide/Ni-bd"/>
</dbReference>
<dbReference type="EMBL" id="NOVD01000080">
    <property type="protein sequence ID" value="PCK22205.1"/>
    <property type="molecule type" value="Genomic_DNA"/>
</dbReference>
<evidence type="ECO:0000313" key="6">
    <source>
        <dbReference type="Proteomes" id="UP000230886"/>
    </source>
</evidence>
<dbReference type="GO" id="GO:1904680">
    <property type="term" value="F:peptide transmembrane transporter activity"/>
    <property type="evidence" value="ECO:0007669"/>
    <property type="project" value="TreeGrafter"/>
</dbReference>
<dbReference type="PIRSF" id="PIRSF002741">
    <property type="entry name" value="MppA"/>
    <property type="match status" value="1"/>
</dbReference>
<organism evidence="5 6">
    <name type="scientific">Rhodococcus qingshengii</name>
    <dbReference type="NCBI Taxonomy" id="334542"/>
    <lineage>
        <taxon>Bacteria</taxon>
        <taxon>Bacillati</taxon>
        <taxon>Actinomycetota</taxon>
        <taxon>Actinomycetes</taxon>
        <taxon>Mycobacteriales</taxon>
        <taxon>Nocardiaceae</taxon>
        <taxon>Rhodococcus</taxon>
        <taxon>Rhodococcus erythropolis group</taxon>
    </lineage>
</organism>
<proteinExistence type="inferred from homology"/>
<evidence type="ECO:0000256" key="2">
    <source>
        <dbReference type="ARBA" id="ARBA00022448"/>
    </source>
</evidence>
<name>A0A2A5IXZ6_RHOSG</name>
<dbReference type="AlphaFoldDB" id="A0A2A5IXZ6"/>
<accession>A0A2A5IXZ6</accession>
<dbReference type="GO" id="GO:0042597">
    <property type="term" value="C:periplasmic space"/>
    <property type="evidence" value="ECO:0007669"/>
    <property type="project" value="UniProtKB-ARBA"/>
</dbReference>
<feature type="domain" description="Solute-binding protein family 5" evidence="4">
    <location>
        <begin position="66"/>
        <end position="411"/>
    </location>
</feature>
<dbReference type="Gene3D" id="3.10.105.10">
    <property type="entry name" value="Dipeptide-binding Protein, Domain 3"/>
    <property type="match status" value="1"/>
</dbReference>
<protein>
    <recommendedName>
        <fullName evidence="4">Solute-binding protein family 5 domain-containing protein</fullName>
    </recommendedName>
</protein>
<dbReference type="Gene3D" id="3.90.76.10">
    <property type="entry name" value="Dipeptide-binding Protein, Domain 1"/>
    <property type="match status" value="1"/>
</dbReference>
<evidence type="ECO:0000256" key="1">
    <source>
        <dbReference type="ARBA" id="ARBA00005695"/>
    </source>
</evidence>
<dbReference type="GO" id="GO:0015833">
    <property type="term" value="P:peptide transport"/>
    <property type="evidence" value="ECO:0007669"/>
    <property type="project" value="TreeGrafter"/>
</dbReference>
<dbReference type="PANTHER" id="PTHR30290:SF9">
    <property type="entry name" value="OLIGOPEPTIDE-BINDING PROTEIN APPA"/>
    <property type="match status" value="1"/>
</dbReference>
<evidence type="ECO:0000256" key="3">
    <source>
        <dbReference type="ARBA" id="ARBA00022729"/>
    </source>
</evidence>
<dbReference type="InterPro" id="IPR000914">
    <property type="entry name" value="SBP_5_dom"/>
</dbReference>
<dbReference type="GO" id="GO:0043190">
    <property type="term" value="C:ATP-binding cassette (ABC) transporter complex"/>
    <property type="evidence" value="ECO:0007669"/>
    <property type="project" value="InterPro"/>
</dbReference>
<evidence type="ECO:0000259" key="4">
    <source>
        <dbReference type="Pfam" id="PF00496"/>
    </source>
</evidence>
<evidence type="ECO:0000313" key="5">
    <source>
        <dbReference type="EMBL" id="PCK22205.1"/>
    </source>
</evidence>
<dbReference type="InterPro" id="IPR039424">
    <property type="entry name" value="SBP_5"/>
</dbReference>
<dbReference type="Gene3D" id="3.40.190.10">
    <property type="entry name" value="Periplasmic binding protein-like II"/>
    <property type="match status" value="1"/>
</dbReference>
<keyword evidence="3" id="KW-0732">Signal</keyword>
<gene>
    <name evidence="5" type="ORF">CHR55_32885</name>
</gene>
<dbReference type="Pfam" id="PF00496">
    <property type="entry name" value="SBP_bac_5"/>
    <property type="match status" value="1"/>
</dbReference>
<keyword evidence="2" id="KW-0813">Transport</keyword>
<dbReference type="PANTHER" id="PTHR30290">
    <property type="entry name" value="PERIPLASMIC BINDING COMPONENT OF ABC TRANSPORTER"/>
    <property type="match status" value="1"/>
</dbReference>
<sequence length="489" mass="52527">MIGVVMVLAPTACGSNSTGTDSTLVIAQTSDVRSLYASSSTVQSEINVSGQITEKLIALAPDGKSFVPALAEKWEPVDAETTRFTLRTGVTFSNGEPFDAEAAKFGLGVMRDAASYKPYTSMISDVRVVDPQTIDIVTKNPSPLLLAGLAVGSFQYPPVYFAEQGVDGFAEAPIGTGPYLLDKRTKGVSITMKRNDSYWNGKPAIQSLEFRIIPEPASQISALRNGEVDIVQDVPISARSQVKDASGVELVPSPATRINYMFFNSRADGPLQESKVRQALQYAINVPDIIKGALGGYGQPLKGQLAVDWMSGYDSDRTIAAPDIAKAKALLAEAGYPEGFTVPLEYAATSKEIGQAIATQLANVGIETTQSVMEPGTFVERIVTNKMTGLTFWGFLAQPDADDIYRGFQSDYRFSYYNNPNIDSLVNAERSTLDPDARADVFTQMLGTFDADPAFVPLYQSDEAYGVSSSVTGFVPQADLKINVAGLSK</sequence>
<dbReference type="SUPFAM" id="SSF53850">
    <property type="entry name" value="Periplasmic binding protein-like II"/>
    <property type="match status" value="1"/>
</dbReference>
<comment type="caution">
    <text evidence="5">The sequence shown here is derived from an EMBL/GenBank/DDBJ whole genome shotgun (WGS) entry which is preliminary data.</text>
</comment>
<reference evidence="5 6" key="1">
    <citation type="submission" date="2017-07" db="EMBL/GenBank/DDBJ databases">
        <title>Draft sequence of Rhodococcus enclensis 23b-28.</title>
        <authorList>
            <person name="Besaury L."/>
            <person name="Sancelme M."/>
            <person name="Amato P."/>
            <person name="Lallement A."/>
            <person name="Delort A.-M."/>
        </authorList>
    </citation>
    <scope>NUCLEOTIDE SEQUENCE [LARGE SCALE GENOMIC DNA]</scope>
    <source>
        <strain evidence="5 6">23b-28</strain>
    </source>
</reference>
<comment type="similarity">
    <text evidence="1">Belongs to the bacterial solute-binding protein 5 family.</text>
</comment>